<reference evidence="9 10" key="1">
    <citation type="submission" date="2019-09" db="EMBL/GenBank/DDBJ databases">
        <authorList>
            <person name="Ou C."/>
        </authorList>
    </citation>
    <scope>NUCLEOTIDE SEQUENCE [LARGE SCALE GENOMIC DNA]</scope>
    <source>
        <strain evidence="9">S2</strain>
        <tissue evidence="9">Leaf</tissue>
    </source>
</reference>
<keyword evidence="5" id="KW-0378">Hydrolase</keyword>
<dbReference type="PANTHER" id="PTHR45650:SF16">
    <property type="entry name" value="OS02G0732800 PROTEIN"/>
    <property type="match status" value="1"/>
</dbReference>
<dbReference type="Pfam" id="PF00657">
    <property type="entry name" value="Lipase_GDSL"/>
    <property type="match status" value="1"/>
</dbReference>
<dbReference type="GO" id="GO:0005576">
    <property type="term" value="C:extracellular region"/>
    <property type="evidence" value="ECO:0007669"/>
    <property type="project" value="UniProtKB-SubCell"/>
</dbReference>
<dbReference type="EMBL" id="SMOL01000458">
    <property type="protein sequence ID" value="KAB2612311.1"/>
    <property type="molecule type" value="Genomic_DNA"/>
</dbReference>
<dbReference type="Gene3D" id="3.40.50.1110">
    <property type="entry name" value="SGNH hydrolase"/>
    <property type="match status" value="1"/>
</dbReference>
<evidence type="ECO:0000256" key="1">
    <source>
        <dbReference type="ARBA" id="ARBA00004613"/>
    </source>
</evidence>
<evidence type="ECO:0000256" key="2">
    <source>
        <dbReference type="ARBA" id="ARBA00008668"/>
    </source>
</evidence>
<keyword evidence="10" id="KW-1185">Reference proteome</keyword>
<name>A0A5N5GEU6_9ROSA</name>
<dbReference type="PANTHER" id="PTHR45650">
    <property type="entry name" value="GDSL-LIKE LIPASE/ACYLHYDROLASE-RELATED"/>
    <property type="match status" value="1"/>
</dbReference>
<keyword evidence="7" id="KW-0443">Lipid metabolism</keyword>
<accession>A0A5N5GEU6</accession>
<keyword evidence="8" id="KW-1133">Transmembrane helix</keyword>
<evidence type="ECO:0000256" key="8">
    <source>
        <dbReference type="SAM" id="Phobius"/>
    </source>
</evidence>
<dbReference type="GO" id="GO:0016042">
    <property type="term" value="P:lipid catabolic process"/>
    <property type="evidence" value="ECO:0007669"/>
    <property type="project" value="UniProtKB-KW"/>
</dbReference>
<dbReference type="GO" id="GO:0016788">
    <property type="term" value="F:hydrolase activity, acting on ester bonds"/>
    <property type="evidence" value="ECO:0007669"/>
    <property type="project" value="InterPro"/>
</dbReference>
<gene>
    <name evidence="9" type="ORF">D8674_034627</name>
</gene>
<comment type="subcellular location">
    <subcellularLocation>
        <location evidence="1">Secreted</location>
    </subcellularLocation>
</comment>
<evidence type="ECO:0000256" key="7">
    <source>
        <dbReference type="ARBA" id="ARBA00023098"/>
    </source>
</evidence>
<organism evidence="9 10">
    <name type="scientific">Pyrus ussuriensis x Pyrus communis</name>
    <dbReference type="NCBI Taxonomy" id="2448454"/>
    <lineage>
        <taxon>Eukaryota</taxon>
        <taxon>Viridiplantae</taxon>
        <taxon>Streptophyta</taxon>
        <taxon>Embryophyta</taxon>
        <taxon>Tracheophyta</taxon>
        <taxon>Spermatophyta</taxon>
        <taxon>Magnoliopsida</taxon>
        <taxon>eudicotyledons</taxon>
        <taxon>Gunneridae</taxon>
        <taxon>Pentapetalae</taxon>
        <taxon>rosids</taxon>
        <taxon>fabids</taxon>
        <taxon>Rosales</taxon>
        <taxon>Rosaceae</taxon>
        <taxon>Amygdaloideae</taxon>
        <taxon>Maleae</taxon>
        <taxon>Pyrus</taxon>
    </lineage>
</organism>
<evidence type="ECO:0000313" key="10">
    <source>
        <dbReference type="Proteomes" id="UP000327157"/>
    </source>
</evidence>
<keyword evidence="3" id="KW-0964">Secreted</keyword>
<sequence length="288" mass="32952">MKTLIIRTIHYFQILQSDTFKYSPLYETKLLQIHMVLNYMVGAASPLIVFILFLRDNLMYNLECKLTSDHTLGMILNAELVKRKKGNNNINPSYVYDHVVEPTTSGAGVVNIQRMSFDDQIQNFNKTREVIKAKIGAEAAAKLCSEAIYFIGLGSNDYVNNYLQPFLADSQQYTYDEFVELLIGTLEGQLKRLYQLGARKMVFHGLGPLGRIPSQRVKSKTGQCLKRVNEWVVEFNSKVQKLIASLNRQLPQAKLSFADTYGDVYDLIQNPTAYGNQTRLFNCRFKFD</sequence>
<proteinExistence type="inferred from homology"/>
<comment type="caution">
    <text evidence="9">The sequence shown here is derived from an EMBL/GenBank/DDBJ whole genome shotgun (WGS) entry which is preliminary data.</text>
</comment>
<dbReference type="InterPro" id="IPR051238">
    <property type="entry name" value="GDSL_esterase/lipase"/>
</dbReference>
<dbReference type="InterPro" id="IPR036514">
    <property type="entry name" value="SGNH_hydro_sf"/>
</dbReference>
<keyword evidence="4" id="KW-0732">Signal</keyword>
<keyword evidence="8" id="KW-0812">Transmembrane</keyword>
<keyword evidence="6" id="KW-0442">Lipid degradation</keyword>
<dbReference type="InterPro" id="IPR001087">
    <property type="entry name" value="GDSL"/>
</dbReference>
<dbReference type="Proteomes" id="UP000327157">
    <property type="component" value="Chromosome 9"/>
</dbReference>
<evidence type="ECO:0000256" key="4">
    <source>
        <dbReference type="ARBA" id="ARBA00022729"/>
    </source>
</evidence>
<evidence type="ECO:0000256" key="5">
    <source>
        <dbReference type="ARBA" id="ARBA00022801"/>
    </source>
</evidence>
<reference evidence="9 10" key="3">
    <citation type="submission" date="2019-11" db="EMBL/GenBank/DDBJ databases">
        <title>A de novo genome assembly of a pear dwarfing rootstock.</title>
        <authorList>
            <person name="Wang F."/>
            <person name="Wang J."/>
            <person name="Li S."/>
            <person name="Zhang Y."/>
            <person name="Fang M."/>
            <person name="Ma L."/>
            <person name="Zhao Y."/>
            <person name="Jiang S."/>
        </authorList>
    </citation>
    <scope>NUCLEOTIDE SEQUENCE [LARGE SCALE GENOMIC DNA]</scope>
    <source>
        <strain evidence="9">S2</strain>
        <tissue evidence="9">Leaf</tissue>
    </source>
</reference>
<feature type="transmembrane region" description="Helical" evidence="8">
    <location>
        <begin position="36"/>
        <end position="54"/>
    </location>
</feature>
<protein>
    <submittedName>
        <fullName evidence="9">GDSL esterase/lipase</fullName>
    </submittedName>
</protein>
<evidence type="ECO:0000256" key="3">
    <source>
        <dbReference type="ARBA" id="ARBA00022525"/>
    </source>
</evidence>
<keyword evidence="8" id="KW-0472">Membrane</keyword>
<comment type="similarity">
    <text evidence="2">Belongs to the 'GDSL' lipolytic enzyme family.</text>
</comment>
<evidence type="ECO:0000256" key="6">
    <source>
        <dbReference type="ARBA" id="ARBA00022963"/>
    </source>
</evidence>
<dbReference type="OrthoDB" id="1600564at2759"/>
<reference evidence="10" key="2">
    <citation type="submission" date="2019-10" db="EMBL/GenBank/DDBJ databases">
        <title>A de novo genome assembly of a pear dwarfing rootstock.</title>
        <authorList>
            <person name="Wang F."/>
            <person name="Wang J."/>
            <person name="Li S."/>
            <person name="Zhang Y."/>
            <person name="Fang M."/>
            <person name="Ma L."/>
            <person name="Zhao Y."/>
            <person name="Jiang S."/>
        </authorList>
    </citation>
    <scope>NUCLEOTIDE SEQUENCE [LARGE SCALE GENOMIC DNA]</scope>
</reference>
<dbReference type="AlphaFoldDB" id="A0A5N5GEU6"/>
<evidence type="ECO:0000313" key="9">
    <source>
        <dbReference type="EMBL" id="KAB2612311.1"/>
    </source>
</evidence>